<keyword evidence="3 4" id="KW-0413">Isomerase</keyword>
<evidence type="ECO:0000256" key="5">
    <source>
        <dbReference type="PIRSR" id="PIRSR001430-1"/>
    </source>
</evidence>
<dbReference type="AlphaFoldDB" id="D3QBB2"/>
<gene>
    <name evidence="4" type="primary">truA</name>
    <name evidence="9" type="ordered locus">Snas_1219</name>
</gene>
<evidence type="ECO:0000313" key="10">
    <source>
        <dbReference type="Proteomes" id="UP000000844"/>
    </source>
</evidence>
<dbReference type="Gene3D" id="3.30.70.660">
    <property type="entry name" value="Pseudouridine synthase I, catalytic domain, C-terminal subdomain"/>
    <property type="match status" value="1"/>
</dbReference>
<dbReference type="EC" id="5.4.99.12" evidence="4"/>
<feature type="active site" description="Nucleophile" evidence="4 5">
    <location>
        <position position="72"/>
    </location>
</feature>
<dbReference type="KEGG" id="sna:Snas_1219"/>
<comment type="catalytic activity">
    <reaction evidence="4 7">
        <text>uridine(38/39/40) in tRNA = pseudouridine(38/39/40) in tRNA</text>
        <dbReference type="Rhea" id="RHEA:22376"/>
        <dbReference type="Rhea" id="RHEA-COMP:10085"/>
        <dbReference type="Rhea" id="RHEA-COMP:10087"/>
        <dbReference type="ChEBI" id="CHEBI:65314"/>
        <dbReference type="ChEBI" id="CHEBI:65315"/>
        <dbReference type="EC" id="5.4.99.12"/>
    </reaction>
</comment>
<dbReference type="InterPro" id="IPR001406">
    <property type="entry name" value="PsdUridine_synth_TruA"/>
</dbReference>
<dbReference type="HOGENOM" id="CLU_014673_0_2_11"/>
<dbReference type="SUPFAM" id="SSF55120">
    <property type="entry name" value="Pseudouridine synthase"/>
    <property type="match status" value="1"/>
</dbReference>
<organism evidence="9 10">
    <name type="scientific">Stackebrandtia nassauensis (strain DSM 44728 / CIP 108903 / NRRL B-16338 / NBRC 102104 / LLR-40K-21)</name>
    <dbReference type="NCBI Taxonomy" id="446470"/>
    <lineage>
        <taxon>Bacteria</taxon>
        <taxon>Bacillati</taxon>
        <taxon>Actinomycetota</taxon>
        <taxon>Actinomycetes</taxon>
        <taxon>Glycomycetales</taxon>
        <taxon>Glycomycetaceae</taxon>
        <taxon>Stackebrandtia</taxon>
    </lineage>
</organism>
<comment type="similarity">
    <text evidence="1 4 7">Belongs to the tRNA pseudouridine synthase TruA family.</text>
</comment>
<dbReference type="STRING" id="446470.Snas_1219"/>
<comment type="subunit">
    <text evidence="4">Homodimer.</text>
</comment>
<dbReference type="PANTHER" id="PTHR11142:SF0">
    <property type="entry name" value="TRNA PSEUDOURIDINE SYNTHASE-LIKE 1"/>
    <property type="match status" value="1"/>
</dbReference>
<reference evidence="9 10" key="1">
    <citation type="journal article" date="2009" name="Stand. Genomic Sci.">
        <title>Complete genome sequence of Stackebrandtia nassauensis type strain (LLR-40K-21).</title>
        <authorList>
            <person name="Munk C."/>
            <person name="Lapidus A."/>
            <person name="Copeland A."/>
            <person name="Jando M."/>
            <person name="Mayilraj S."/>
            <person name="Glavina Del Rio T."/>
            <person name="Nolan M."/>
            <person name="Chen F."/>
            <person name="Lucas S."/>
            <person name="Tice H."/>
            <person name="Cheng J.F."/>
            <person name="Han C."/>
            <person name="Detter J.C."/>
            <person name="Bruce D."/>
            <person name="Goodwin L."/>
            <person name="Chain P."/>
            <person name="Pitluck S."/>
            <person name="Goker M."/>
            <person name="Ovchinikova G."/>
            <person name="Pati A."/>
            <person name="Ivanova N."/>
            <person name="Mavromatis K."/>
            <person name="Chen A."/>
            <person name="Palaniappan K."/>
            <person name="Land M."/>
            <person name="Hauser L."/>
            <person name="Chang Y.J."/>
            <person name="Jeffries C.D."/>
            <person name="Bristow J."/>
            <person name="Eisen J.A."/>
            <person name="Markowitz V."/>
            <person name="Hugenholtz P."/>
            <person name="Kyrpides N.C."/>
            <person name="Klenk H.P."/>
        </authorList>
    </citation>
    <scope>NUCLEOTIDE SEQUENCE [LARGE SCALE GENOMIC DNA]</scope>
    <source>
        <strain evidence="10">DSM 44728 / CIP 108903 / NRRL B-16338 / NBRC 102104 / LLR-40K-21</strain>
    </source>
</reference>
<evidence type="ECO:0000256" key="6">
    <source>
        <dbReference type="PIRSR" id="PIRSR001430-2"/>
    </source>
</evidence>
<keyword evidence="2 4" id="KW-0819">tRNA processing</keyword>
<evidence type="ECO:0000259" key="8">
    <source>
        <dbReference type="Pfam" id="PF01416"/>
    </source>
</evidence>
<keyword evidence="10" id="KW-1185">Reference proteome</keyword>
<sequence>MNDDVRGRPGDEPGASTDVSLVRLRLDICYDGTDFAGWAFQPGQRTVAGEVFTALSALFGQPEGLTVAGRTDAGVHATGQVAHVDVPAAAWARYRDRPLWRLRGILPPDVRITAITEVSSEFNARFSALSRRYVYRVADTVWGVNPLRRLDTVAWPRPVDLDVMNAAATVLVGEHDFAAFCKRREGATTVRALRTVRWDRDADGIARATVVADAFCHSMVRSLVGAMLAVGEGRRDAAWLAALLTRGERSGEVLVAPANGLTLVEVEFPADPSAWAERQLETRRMRTLNGSTAAGQQPTA</sequence>
<dbReference type="FunFam" id="3.30.70.580:FF:000008">
    <property type="entry name" value="tRNA pseudouridine synthase A"/>
    <property type="match status" value="1"/>
</dbReference>
<feature type="binding site" evidence="4 6">
    <location>
        <position position="133"/>
    </location>
    <ligand>
        <name>substrate</name>
    </ligand>
</feature>
<dbReference type="GO" id="GO:0160147">
    <property type="term" value="F:tRNA pseudouridine(38-40) synthase activity"/>
    <property type="evidence" value="ECO:0007669"/>
    <property type="project" value="UniProtKB-EC"/>
</dbReference>
<evidence type="ECO:0000256" key="1">
    <source>
        <dbReference type="ARBA" id="ARBA00009375"/>
    </source>
</evidence>
<dbReference type="InterPro" id="IPR020095">
    <property type="entry name" value="PsdUridine_synth_TruA_C"/>
</dbReference>
<proteinExistence type="inferred from homology"/>
<dbReference type="eggNOG" id="COG0101">
    <property type="taxonomic scope" value="Bacteria"/>
</dbReference>
<dbReference type="HAMAP" id="MF_00171">
    <property type="entry name" value="TruA"/>
    <property type="match status" value="1"/>
</dbReference>
<dbReference type="PIRSF" id="PIRSF001430">
    <property type="entry name" value="tRNA_psdUrid_synth"/>
    <property type="match status" value="1"/>
</dbReference>
<comment type="function">
    <text evidence="4">Formation of pseudouridine at positions 38, 39 and 40 in the anticodon stem and loop of transfer RNAs.</text>
</comment>
<evidence type="ECO:0000256" key="3">
    <source>
        <dbReference type="ARBA" id="ARBA00023235"/>
    </source>
</evidence>
<dbReference type="FunFam" id="3.30.70.660:FF:000003">
    <property type="entry name" value="tRNA pseudouridine synthase A"/>
    <property type="match status" value="1"/>
</dbReference>
<dbReference type="CDD" id="cd02570">
    <property type="entry name" value="PseudoU_synth_EcTruA"/>
    <property type="match status" value="1"/>
</dbReference>
<dbReference type="InterPro" id="IPR020103">
    <property type="entry name" value="PsdUridine_synth_cat_dom_sf"/>
</dbReference>
<evidence type="ECO:0000256" key="4">
    <source>
        <dbReference type="HAMAP-Rule" id="MF_00171"/>
    </source>
</evidence>
<protein>
    <recommendedName>
        <fullName evidence="4">tRNA pseudouridine synthase A</fullName>
        <ecNumber evidence="4">5.4.99.12</ecNumber>
    </recommendedName>
    <alternativeName>
        <fullName evidence="4">tRNA pseudouridine(38-40) synthase</fullName>
    </alternativeName>
    <alternativeName>
        <fullName evidence="4">tRNA pseudouridylate synthase I</fullName>
    </alternativeName>
    <alternativeName>
        <fullName evidence="4">tRNA-uridine isomerase I</fullName>
    </alternativeName>
</protein>
<dbReference type="InterPro" id="IPR020094">
    <property type="entry name" value="TruA/RsuA/RluB/E/F_N"/>
</dbReference>
<dbReference type="NCBIfam" id="TIGR00071">
    <property type="entry name" value="hisT_truA"/>
    <property type="match status" value="1"/>
</dbReference>
<accession>D3QBB2</accession>
<dbReference type="GO" id="GO:0003723">
    <property type="term" value="F:RNA binding"/>
    <property type="evidence" value="ECO:0007669"/>
    <property type="project" value="InterPro"/>
</dbReference>
<dbReference type="Proteomes" id="UP000000844">
    <property type="component" value="Chromosome"/>
</dbReference>
<dbReference type="Pfam" id="PF01416">
    <property type="entry name" value="PseudoU_synth_1"/>
    <property type="match status" value="1"/>
</dbReference>
<evidence type="ECO:0000256" key="7">
    <source>
        <dbReference type="RuleBase" id="RU003792"/>
    </source>
</evidence>
<dbReference type="InterPro" id="IPR020097">
    <property type="entry name" value="PsdUridine_synth_TruA_a/b_dom"/>
</dbReference>
<feature type="domain" description="Pseudouridine synthase I TruA alpha/beta" evidence="8">
    <location>
        <begin position="167"/>
        <end position="269"/>
    </location>
</feature>
<evidence type="ECO:0000256" key="2">
    <source>
        <dbReference type="ARBA" id="ARBA00022694"/>
    </source>
</evidence>
<name>D3QBB2_STANL</name>
<dbReference type="GO" id="GO:0031119">
    <property type="term" value="P:tRNA pseudouridine synthesis"/>
    <property type="evidence" value="ECO:0007669"/>
    <property type="project" value="UniProtKB-UniRule"/>
</dbReference>
<dbReference type="Gene3D" id="3.30.70.580">
    <property type="entry name" value="Pseudouridine synthase I, catalytic domain, N-terminal subdomain"/>
    <property type="match status" value="1"/>
</dbReference>
<evidence type="ECO:0000313" key="9">
    <source>
        <dbReference type="EMBL" id="ADD40929.1"/>
    </source>
</evidence>
<dbReference type="PANTHER" id="PTHR11142">
    <property type="entry name" value="PSEUDOURIDYLATE SYNTHASE"/>
    <property type="match status" value="1"/>
</dbReference>
<comment type="caution">
    <text evidence="4">Lacks conserved residue(s) required for the propagation of feature annotation.</text>
</comment>
<dbReference type="EMBL" id="CP001778">
    <property type="protein sequence ID" value="ADD40929.1"/>
    <property type="molecule type" value="Genomic_DNA"/>
</dbReference>